<evidence type="ECO:0000313" key="3">
    <source>
        <dbReference type="EMBL" id="MDX6042461.1"/>
    </source>
</evidence>
<dbReference type="Pfam" id="PF23694">
    <property type="entry name" value="YmiC"/>
    <property type="match status" value="1"/>
</dbReference>
<protein>
    <submittedName>
        <fullName evidence="2">Small membrane protein YmiC</fullName>
    </submittedName>
</protein>
<gene>
    <name evidence="2" type="primary">ymiC</name>
    <name evidence="3" type="ORF">SIK69_19920</name>
    <name evidence="2" type="ORF">SIL20_19495</name>
</gene>
<evidence type="ECO:0000313" key="4">
    <source>
        <dbReference type="Proteomes" id="UP001275664"/>
    </source>
</evidence>
<comment type="caution">
    <text evidence="2">The sequence shown here is derived from an EMBL/GenBank/DDBJ whole genome shotgun (WGS) entry which is preliminary data.</text>
</comment>
<keyword evidence="1" id="KW-0472">Membrane</keyword>
<dbReference type="EMBL" id="JAWXRC010000042">
    <property type="protein sequence ID" value="MDX6033689.1"/>
    <property type="molecule type" value="Genomic_DNA"/>
</dbReference>
<dbReference type="NCBIfam" id="NF041484">
    <property type="entry name" value="membrane_YmiC"/>
    <property type="match status" value="1"/>
</dbReference>
<name>A0AAJ2SBU8_9ENTR</name>
<evidence type="ECO:0000313" key="2">
    <source>
        <dbReference type="EMBL" id="MDX6033689.1"/>
    </source>
</evidence>
<feature type="transmembrane region" description="Helical" evidence="1">
    <location>
        <begin position="12"/>
        <end position="31"/>
    </location>
</feature>
<organism evidence="2 5">
    <name type="scientific">Scandinavium lactucae</name>
    <dbReference type="NCBI Taxonomy" id="3095028"/>
    <lineage>
        <taxon>Bacteria</taxon>
        <taxon>Pseudomonadati</taxon>
        <taxon>Pseudomonadota</taxon>
        <taxon>Gammaproteobacteria</taxon>
        <taxon>Enterobacterales</taxon>
        <taxon>Enterobacteriaceae</taxon>
        <taxon>Scandinavium</taxon>
    </lineage>
</organism>
<reference evidence="2 4" key="1">
    <citation type="submission" date="2023-11" db="EMBL/GenBank/DDBJ databases">
        <title>Scandinavium wanjuensis sp. nov., isolated from lettuce South Korea.</title>
        <authorList>
            <person name="Park J."/>
            <person name="Park S."/>
            <person name="Oh K.K."/>
            <person name="Cho G.S."/>
            <person name="Franz C.M.A.P."/>
        </authorList>
    </citation>
    <scope>NUCLEOTIDE SEQUENCE</scope>
    <source>
        <strain evidence="2">V105_12</strain>
        <strain evidence="3 4">V105_6</strain>
    </source>
</reference>
<dbReference type="EMBL" id="JAWXRD010000040">
    <property type="protein sequence ID" value="MDX6042461.1"/>
    <property type="molecule type" value="Genomic_DNA"/>
</dbReference>
<accession>A0AAJ2SBU8</accession>
<proteinExistence type="predicted"/>
<evidence type="ECO:0000313" key="5">
    <source>
        <dbReference type="Proteomes" id="UP001282336"/>
    </source>
</evidence>
<sequence length="32" mass="3840">MNTNRSTKYWAWMGAFSLSVLFWCQLVLMLIK</sequence>
<dbReference type="InterPro" id="IPR048209">
    <property type="entry name" value="YmiC-like"/>
</dbReference>
<dbReference type="Proteomes" id="UP001275664">
    <property type="component" value="Unassembled WGS sequence"/>
</dbReference>
<dbReference type="RefSeq" id="WP_319630125.1">
    <property type="nucleotide sequence ID" value="NZ_JAWXRB010000045.1"/>
</dbReference>
<keyword evidence="1" id="KW-1133">Transmembrane helix</keyword>
<dbReference type="AlphaFoldDB" id="A0AAJ2SBU8"/>
<dbReference type="Proteomes" id="UP001282336">
    <property type="component" value="Unassembled WGS sequence"/>
</dbReference>
<keyword evidence="1" id="KW-0812">Transmembrane</keyword>
<keyword evidence="4" id="KW-1185">Reference proteome</keyword>
<evidence type="ECO:0000256" key="1">
    <source>
        <dbReference type="SAM" id="Phobius"/>
    </source>
</evidence>